<evidence type="ECO:0000256" key="1">
    <source>
        <dbReference type="SAM" id="Phobius"/>
    </source>
</evidence>
<dbReference type="EMBL" id="QRDX01000009">
    <property type="protein sequence ID" value="RED44991.1"/>
    <property type="molecule type" value="Genomic_DNA"/>
</dbReference>
<name>A0A3D9H760_9FLAO</name>
<protein>
    <submittedName>
        <fullName evidence="3">Effector-binding domain-containing protein</fullName>
    </submittedName>
</protein>
<evidence type="ECO:0000313" key="3">
    <source>
        <dbReference type="EMBL" id="RED44991.1"/>
    </source>
</evidence>
<dbReference type="Pfam" id="PF10604">
    <property type="entry name" value="Polyketide_cyc2"/>
    <property type="match status" value="1"/>
</dbReference>
<dbReference type="InterPro" id="IPR023393">
    <property type="entry name" value="START-like_dom_sf"/>
</dbReference>
<accession>A0A3D9H760</accession>
<comment type="caution">
    <text evidence="3">The sequence shown here is derived from an EMBL/GenBank/DDBJ whole genome shotgun (WGS) entry which is preliminary data.</text>
</comment>
<proteinExistence type="predicted"/>
<keyword evidence="4" id="KW-1185">Reference proteome</keyword>
<dbReference type="SUPFAM" id="SSF55961">
    <property type="entry name" value="Bet v1-like"/>
    <property type="match status" value="1"/>
</dbReference>
<dbReference type="CDD" id="cd07818">
    <property type="entry name" value="SRPBCC_1"/>
    <property type="match status" value="1"/>
</dbReference>
<keyword evidence="1" id="KW-1133">Transmembrane helix</keyword>
<dbReference type="Proteomes" id="UP000256629">
    <property type="component" value="Unassembled WGS sequence"/>
</dbReference>
<dbReference type="Pfam" id="PF06445">
    <property type="entry name" value="GyrI-like"/>
    <property type="match status" value="1"/>
</dbReference>
<dbReference type="Gene3D" id="3.20.80.10">
    <property type="entry name" value="Regulatory factor, effector binding domain"/>
    <property type="match status" value="1"/>
</dbReference>
<evidence type="ECO:0000259" key="2">
    <source>
        <dbReference type="SMART" id="SM00871"/>
    </source>
</evidence>
<dbReference type="InterPro" id="IPR011256">
    <property type="entry name" value="Reg_factor_effector_dom_sf"/>
</dbReference>
<dbReference type="AlphaFoldDB" id="A0A3D9H760"/>
<keyword evidence="1" id="KW-0812">Transmembrane</keyword>
<keyword evidence="1" id="KW-0472">Membrane</keyword>
<feature type="domain" description="AraC effector-binding" evidence="2">
    <location>
        <begin position="191"/>
        <end position="349"/>
    </location>
</feature>
<dbReference type="SMART" id="SM00871">
    <property type="entry name" value="AraC_E_bind"/>
    <property type="match status" value="1"/>
</dbReference>
<feature type="transmembrane region" description="Helical" evidence="1">
    <location>
        <begin position="16"/>
        <end position="34"/>
    </location>
</feature>
<organism evidence="3 4">
    <name type="scientific">Seonamhaeicola aphaedonensis</name>
    <dbReference type="NCBI Taxonomy" id="1461338"/>
    <lineage>
        <taxon>Bacteria</taxon>
        <taxon>Pseudomonadati</taxon>
        <taxon>Bacteroidota</taxon>
        <taxon>Flavobacteriia</taxon>
        <taxon>Flavobacteriales</taxon>
        <taxon>Flavobacteriaceae</taxon>
    </lineage>
</organism>
<evidence type="ECO:0000313" key="4">
    <source>
        <dbReference type="Proteomes" id="UP000256629"/>
    </source>
</evidence>
<dbReference type="SUPFAM" id="SSF55136">
    <property type="entry name" value="Probable bacterial effector-binding domain"/>
    <property type="match status" value="1"/>
</dbReference>
<dbReference type="InterPro" id="IPR019587">
    <property type="entry name" value="Polyketide_cyclase/dehydratase"/>
</dbReference>
<gene>
    <name evidence="3" type="ORF">DFQ02_109108</name>
</gene>
<dbReference type="InterPro" id="IPR010499">
    <property type="entry name" value="AraC_E-bd"/>
</dbReference>
<sequence length="349" mass="39206">MSYSNTLFTKMKAFKYILFLLFIAIIAIAIYVAVQPNSYEVSRTRTIKAPAPVIYSNVIDFKNWGDWSSWVEVNPDIKITLADNTRGVGGSYSWEDNDGIGTMTTLEAIPYTSIEQEIQFADFPKSDISWTFKATDDGATDVTWTISGKNLSFGFKAFAAFNGGMDKQIGPHYERSLEKLDSIIQLKLKAFSVNIDGITEYGGGFYMYKTTSATDTNISQIMQKQYADIMDYMAQNNIVASGMPFTIYNEMNTENGHVIMSNAIPTRSKVNVEYSSEILCGYIPKTKVLKTTLKGNYSNLPKAWEATMKHIAENSLEMSGIKPFEIYTNNPKNLPNPANWVTEIYIPIK</sequence>
<reference evidence="3 4" key="1">
    <citation type="submission" date="2018-07" db="EMBL/GenBank/DDBJ databases">
        <title>Genomic Encyclopedia of Type Strains, Phase III (KMG-III): the genomes of soil and plant-associated and newly described type strains.</title>
        <authorList>
            <person name="Whitman W."/>
        </authorList>
    </citation>
    <scope>NUCLEOTIDE SEQUENCE [LARGE SCALE GENOMIC DNA]</scope>
    <source>
        <strain evidence="3 4">CECT 8487</strain>
    </source>
</reference>
<dbReference type="InterPro" id="IPR029442">
    <property type="entry name" value="GyrI-like"/>
</dbReference>
<dbReference type="Gene3D" id="3.30.530.20">
    <property type="match status" value="1"/>
</dbReference>